<comment type="caution">
    <text evidence="2">The sequence shown here is derived from an EMBL/GenBank/DDBJ whole genome shotgun (WGS) entry which is preliminary data.</text>
</comment>
<organism evidence="2 3">
    <name type="scientific">Staphylococcus auricularis</name>
    <dbReference type="NCBI Taxonomy" id="29379"/>
    <lineage>
        <taxon>Bacteria</taxon>
        <taxon>Bacillati</taxon>
        <taxon>Bacillota</taxon>
        <taxon>Bacilli</taxon>
        <taxon>Bacillales</taxon>
        <taxon>Staphylococcaceae</taxon>
        <taxon>Staphylococcus</taxon>
    </lineage>
</organism>
<dbReference type="Proteomes" id="UP000242470">
    <property type="component" value="Unassembled WGS sequence"/>
</dbReference>
<dbReference type="EMBL" id="PPQW01000005">
    <property type="protein sequence ID" value="PNZ69224.1"/>
    <property type="molecule type" value="Genomic_DNA"/>
</dbReference>
<protein>
    <submittedName>
        <fullName evidence="2">DUF2750 domain-containing protein</fullName>
    </submittedName>
</protein>
<gene>
    <name evidence="2" type="ORF">CD158_01480</name>
    <name evidence="1" type="ORF">QYH67_11740</name>
</gene>
<name>A0AAP8PSQ4_9STAP</name>
<dbReference type="InterPro" id="IPR021284">
    <property type="entry name" value="DUF2750"/>
</dbReference>
<dbReference type="RefSeq" id="WP_059107911.1">
    <property type="nucleotide sequence ID" value="NZ_AP024589.1"/>
</dbReference>
<dbReference type="Pfam" id="PF11042">
    <property type="entry name" value="DUF2750"/>
    <property type="match status" value="2"/>
</dbReference>
<dbReference type="GeneID" id="64981660"/>
<dbReference type="EMBL" id="JAUHQC010000016">
    <property type="protein sequence ID" value="MDN4534223.1"/>
    <property type="molecule type" value="Genomic_DNA"/>
</dbReference>
<dbReference type="Proteomes" id="UP001171687">
    <property type="component" value="Unassembled WGS sequence"/>
</dbReference>
<accession>A0AAP8PSQ4</accession>
<reference evidence="2 3" key="1">
    <citation type="submission" date="2017-08" db="EMBL/GenBank/DDBJ databases">
        <title>Draft genome sequences of 64 type strains of genus Staph aureus.</title>
        <authorList>
            <person name="Cole K."/>
            <person name="Golubchik T."/>
            <person name="Russell J."/>
            <person name="Foster D."/>
            <person name="Llewelyn M."/>
            <person name="Wilson D."/>
            <person name="Crook D."/>
            <person name="Paul J."/>
        </authorList>
    </citation>
    <scope>NUCLEOTIDE SEQUENCE [LARGE SCALE GENOMIC DNA]</scope>
    <source>
        <strain evidence="2 3">NCTC 12101</strain>
    </source>
</reference>
<sequence length="218" mass="25202">MSYKEQSFFRDILVTEIFYIATKDKKMIRAKDSDYICAWSDRDLAESYLKDAQVPYDKIHEMDIDRFATYEVDEVFDKGDHVLINPSADEEGTQIDIVEVTEELMTELDNIRVKEFAKDVAKEDSVYGLTRKDENHFIMIGDKPDEKPHIMPVWSIRNRAAKVRDHDFEECEVIEIEGEVFAEWLDELRDDDNAVGVDLKAGVVGTVVSAQTLADEMY</sequence>
<dbReference type="AlphaFoldDB" id="A0AAP8PSQ4"/>
<evidence type="ECO:0000313" key="3">
    <source>
        <dbReference type="Proteomes" id="UP000242470"/>
    </source>
</evidence>
<proteinExistence type="predicted"/>
<evidence type="ECO:0000313" key="2">
    <source>
        <dbReference type="EMBL" id="PNZ69224.1"/>
    </source>
</evidence>
<reference evidence="1" key="2">
    <citation type="submission" date="2023-07" db="EMBL/GenBank/DDBJ databases">
        <title>Evaluation of the beneficial properties of pineapple isolates.</title>
        <authorList>
            <person name="Adefiranye O."/>
        </authorList>
    </citation>
    <scope>NUCLEOTIDE SEQUENCE</scope>
    <source>
        <strain evidence="1">PAPLE_T1</strain>
    </source>
</reference>
<evidence type="ECO:0000313" key="1">
    <source>
        <dbReference type="EMBL" id="MDN4534223.1"/>
    </source>
</evidence>